<dbReference type="PIRSF" id="PIRSF033094">
    <property type="entry name" value="Pesterase_CT488"/>
    <property type="match status" value="1"/>
</dbReference>
<comment type="caution">
    <text evidence="2">The sequence shown here is derived from an EMBL/GenBank/DDBJ whole genome shotgun (WGS) entry which is preliminary data.</text>
</comment>
<sequence>MAVYGIADLHLDPIGDKPMDIFGENWVDHEKKIFNHWNKVISDDDLVLIPGDISWALKLDEAKVDLTKIDELPGIKVIGKGNHDYWWGTKSKLNSLKLNSIHFLYNDHFIYKDIAICGTRGWPSKDSEEFDPHDEKVFNREVNRLELSLNSVCKQVNKIIVMLHYPPFNIDKTPNEFVEVMKKYNVEVCVYGHLHSEGHKFAVEGKIDGIDFHCISCDYINFKLKKIM</sequence>
<dbReference type="Pfam" id="PF00149">
    <property type="entry name" value="Metallophos"/>
    <property type="match status" value="1"/>
</dbReference>
<dbReference type="RefSeq" id="WP_120170029.1">
    <property type="nucleotide sequence ID" value="NZ_MCIB01000034.1"/>
</dbReference>
<evidence type="ECO:0000313" key="2">
    <source>
        <dbReference type="EMBL" id="RKD30560.1"/>
    </source>
</evidence>
<dbReference type="OrthoDB" id="8610138at2"/>
<dbReference type="EMBL" id="MCIB01000034">
    <property type="protein sequence ID" value="RKD30560.1"/>
    <property type="molecule type" value="Genomic_DNA"/>
</dbReference>
<dbReference type="InterPro" id="IPR004843">
    <property type="entry name" value="Calcineurin-like_PHP"/>
</dbReference>
<dbReference type="PANTHER" id="PTHR31302">
    <property type="entry name" value="TRANSMEMBRANE PROTEIN WITH METALLOPHOSPHOESTERASE DOMAIN-RELATED"/>
    <property type="match status" value="1"/>
</dbReference>
<protein>
    <submittedName>
        <fullName evidence="2">Serine/threonine protein phosphatase</fullName>
    </submittedName>
</protein>
<dbReference type="InterPro" id="IPR014578">
    <property type="entry name" value="Pesterase_CT488"/>
</dbReference>
<keyword evidence="3" id="KW-1185">Reference proteome</keyword>
<organism evidence="2 3">
    <name type="scientific">Thermohalobacter berrensis</name>
    <dbReference type="NCBI Taxonomy" id="99594"/>
    <lineage>
        <taxon>Bacteria</taxon>
        <taxon>Bacillati</taxon>
        <taxon>Bacillota</taxon>
        <taxon>Tissierellia</taxon>
        <taxon>Tissierellales</taxon>
        <taxon>Thermohalobacteraceae</taxon>
        <taxon>Thermohalobacter</taxon>
    </lineage>
</organism>
<evidence type="ECO:0000259" key="1">
    <source>
        <dbReference type="Pfam" id="PF00149"/>
    </source>
</evidence>
<dbReference type="InterPro" id="IPR051158">
    <property type="entry name" value="Metallophosphoesterase_sf"/>
</dbReference>
<dbReference type="Gene3D" id="3.60.21.10">
    <property type="match status" value="1"/>
</dbReference>
<dbReference type="SUPFAM" id="SSF56300">
    <property type="entry name" value="Metallo-dependent phosphatases"/>
    <property type="match status" value="1"/>
</dbReference>
<evidence type="ECO:0000313" key="3">
    <source>
        <dbReference type="Proteomes" id="UP000284177"/>
    </source>
</evidence>
<dbReference type="GO" id="GO:0016787">
    <property type="term" value="F:hydrolase activity"/>
    <property type="evidence" value="ECO:0007669"/>
    <property type="project" value="InterPro"/>
</dbReference>
<feature type="domain" description="Calcineurin-like phosphoesterase" evidence="1">
    <location>
        <begin position="2"/>
        <end position="196"/>
    </location>
</feature>
<dbReference type="AlphaFoldDB" id="A0A419SZ74"/>
<dbReference type="InterPro" id="IPR029052">
    <property type="entry name" value="Metallo-depent_PP-like"/>
</dbReference>
<proteinExistence type="predicted"/>
<dbReference type="PANTHER" id="PTHR31302:SF22">
    <property type="entry name" value="PHOSPHOESTERASE"/>
    <property type="match status" value="1"/>
</dbReference>
<reference evidence="2 3" key="1">
    <citation type="submission" date="2016-08" db="EMBL/GenBank/DDBJ databases">
        <title>Novel Firmicutes and Novel Genomes.</title>
        <authorList>
            <person name="Poppleton D.I."/>
            <person name="Gribaldo S."/>
        </authorList>
    </citation>
    <scope>NUCLEOTIDE SEQUENCE [LARGE SCALE GENOMIC DNA]</scope>
    <source>
        <strain evidence="2 3">CTT3</strain>
    </source>
</reference>
<name>A0A419SZ74_9FIRM</name>
<dbReference type="Proteomes" id="UP000284177">
    <property type="component" value="Unassembled WGS sequence"/>
</dbReference>
<gene>
    <name evidence="2" type="ORF">BET03_04280</name>
</gene>
<accession>A0A419SZ74</accession>